<dbReference type="NCBIfam" id="TIGR02009">
    <property type="entry name" value="PGMB-YQAB-SF"/>
    <property type="match status" value="1"/>
</dbReference>
<accession>A0A1C3EBA6</accession>
<organism evidence="2 3">
    <name type="scientific">Veronia pacifica</name>
    <dbReference type="NCBI Taxonomy" id="1080227"/>
    <lineage>
        <taxon>Bacteria</taxon>
        <taxon>Pseudomonadati</taxon>
        <taxon>Pseudomonadota</taxon>
        <taxon>Gammaproteobacteria</taxon>
        <taxon>Vibrionales</taxon>
        <taxon>Vibrionaceae</taxon>
        <taxon>Veronia</taxon>
    </lineage>
</organism>
<evidence type="ECO:0000256" key="1">
    <source>
        <dbReference type="ARBA" id="ARBA00006171"/>
    </source>
</evidence>
<dbReference type="InterPro" id="IPR051806">
    <property type="entry name" value="HAD-like_SPP"/>
</dbReference>
<dbReference type="STRING" id="1080227.A8L45_20150"/>
<sequence>MTDYDKYDALIFDLDGTLVDSMPAHYQAWQQTAAEYGFEVDEAWYHTRGGSPAWLTAQSLIETFSLSVEPQVLADRKNQIFSELAEMEVVVLPAAEVAKTYAGRKPMAIGTGTLTDIADKLLKKAGLLELFDVVVGADQVDAHKPSPDTFLKCAELLSVESHQCLVFEDAPFGIQAAKAAGMDVIDVTDAKRV</sequence>
<dbReference type="GO" id="GO:0050308">
    <property type="term" value="F:sugar-phosphatase activity"/>
    <property type="evidence" value="ECO:0007669"/>
    <property type="project" value="TreeGrafter"/>
</dbReference>
<dbReference type="Pfam" id="PF00702">
    <property type="entry name" value="Hydrolase"/>
    <property type="match status" value="1"/>
</dbReference>
<dbReference type="NCBIfam" id="NF008000">
    <property type="entry name" value="PRK10725.1"/>
    <property type="match status" value="1"/>
</dbReference>
<protein>
    <submittedName>
        <fullName evidence="2">6-phosphogluconate phosphatase</fullName>
    </submittedName>
</protein>
<dbReference type="NCBIfam" id="TIGR01509">
    <property type="entry name" value="HAD-SF-IA-v3"/>
    <property type="match status" value="1"/>
</dbReference>
<dbReference type="OrthoDB" id="9782449at2"/>
<evidence type="ECO:0000313" key="2">
    <source>
        <dbReference type="EMBL" id="ODA30508.1"/>
    </source>
</evidence>
<dbReference type="InterPro" id="IPR023214">
    <property type="entry name" value="HAD_sf"/>
</dbReference>
<dbReference type="Proteomes" id="UP000094936">
    <property type="component" value="Unassembled WGS sequence"/>
</dbReference>
<dbReference type="InterPro" id="IPR010976">
    <property type="entry name" value="B-phosphoglucomutase_hydrolase"/>
</dbReference>
<proteinExistence type="inferred from homology"/>
<dbReference type="SFLD" id="SFLDS00003">
    <property type="entry name" value="Haloacid_Dehalogenase"/>
    <property type="match status" value="1"/>
</dbReference>
<comment type="caution">
    <text evidence="2">The sequence shown here is derived from an EMBL/GenBank/DDBJ whole genome shotgun (WGS) entry which is preliminary data.</text>
</comment>
<dbReference type="SFLD" id="SFLDG01135">
    <property type="entry name" value="C1.5.6:_HAD__Beta-PGM__Phospha"/>
    <property type="match status" value="1"/>
</dbReference>
<dbReference type="SFLD" id="SFLDG01129">
    <property type="entry name" value="C1.5:_HAD__Beta-PGM__Phosphata"/>
    <property type="match status" value="1"/>
</dbReference>
<reference evidence="2 3" key="1">
    <citation type="submission" date="2016-05" db="EMBL/GenBank/DDBJ databases">
        <title>Genomic Taxonomy of the Vibrionaceae.</title>
        <authorList>
            <person name="Gomez-Gil B."/>
            <person name="Enciso-Ibarra J."/>
        </authorList>
    </citation>
    <scope>NUCLEOTIDE SEQUENCE [LARGE SCALE GENOMIC DNA]</scope>
    <source>
        <strain evidence="2 3">CAIM 1920</strain>
    </source>
</reference>
<dbReference type="EMBL" id="LYBM01000052">
    <property type="protein sequence ID" value="ODA30508.1"/>
    <property type="molecule type" value="Genomic_DNA"/>
</dbReference>
<dbReference type="PANTHER" id="PTHR43481">
    <property type="entry name" value="FRUCTOSE-1-PHOSPHATE PHOSPHATASE"/>
    <property type="match status" value="1"/>
</dbReference>
<gene>
    <name evidence="2" type="ORF">A8L45_20150</name>
</gene>
<dbReference type="InterPro" id="IPR006439">
    <property type="entry name" value="HAD-SF_hydro_IA"/>
</dbReference>
<name>A0A1C3EBA6_9GAMM</name>
<dbReference type="Gene3D" id="1.10.150.240">
    <property type="entry name" value="Putative phosphatase, domain 2"/>
    <property type="match status" value="1"/>
</dbReference>
<dbReference type="InterPro" id="IPR036412">
    <property type="entry name" value="HAD-like_sf"/>
</dbReference>
<keyword evidence="3" id="KW-1185">Reference proteome</keyword>
<evidence type="ECO:0000313" key="3">
    <source>
        <dbReference type="Proteomes" id="UP000094936"/>
    </source>
</evidence>
<dbReference type="SUPFAM" id="SSF56784">
    <property type="entry name" value="HAD-like"/>
    <property type="match status" value="1"/>
</dbReference>
<comment type="similarity">
    <text evidence="1">Belongs to the HAD-like hydrolase superfamily. CbbY/CbbZ/Gph/YieH family.</text>
</comment>
<dbReference type="InterPro" id="IPR023198">
    <property type="entry name" value="PGP-like_dom2"/>
</dbReference>
<dbReference type="RefSeq" id="WP_068905153.1">
    <property type="nucleotide sequence ID" value="NZ_JBHUIF010000019.1"/>
</dbReference>
<dbReference type="AlphaFoldDB" id="A0A1C3EBA6"/>
<dbReference type="CDD" id="cd07505">
    <property type="entry name" value="HAD_BPGM-like"/>
    <property type="match status" value="1"/>
</dbReference>
<dbReference type="PANTHER" id="PTHR43481:SF4">
    <property type="entry name" value="GLYCEROL-1-PHOSPHATE PHOSPHOHYDROLASE 1-RELATED"/>
    <property type="match status" value="1"/>
</dbReference>
<dbReference type="Gene3D" id="3.40.50.1000">
    <property type="entry name" value="HAD superfamily/HAD-like"/>
    <property type="match status" value="1"/>
</dbReference>